<dbReference type="Gene3D" id="1.20.1280.50">
    <property type="match status" value="1"/>
</dbReference>
<dbReference type="InterPro" id="IPR056594">
    <property type="entry name" value="AT5G49610-like_b-prop"/>
</dbReference>
<evidence type="ECO:0000259" key="3">
    <source>
        <dbReference type="Pfam" id="PF23635"/>
    </source>
</evidence>
<dbReference type="KEGG" id="sita:101784534"/>
<dbReference type="InterPro" id="IPR001810">
    <property type="entry name" value="F-box_dom"/>
</dbReference>
<feature type="domain" description="F-box protein AT5G49610-like beta-propeller" evidence="3">
    <location>
        <begin position="287"/>
        <end position="444"/>
    </location>
</feature>
<proteinExistence type="predicted"/>
<dbReference type="InterPro" id="IPR036047">
    <property type="entry name" value="F-box-like_dom_sf"/>
</dbReference>
<evidence type="ECO:0000256" key="1">
    <source>
        <dbReference type="SAM" id="MobiDB-lite"/>
    </source>
</evidence>
<evidence type="ECO:0000259" key="2">
    <source>
        <dbReference type="Pfam" id="PF12937"/>
    </source>
</evidence>
<dbReference type="OrthoDB" id="674561at2759"/>
<dbReference type="EMBL" id="AGNK02001017">
    <property type="status" value="NOT_ANNOTATED_CDS"/>
    <property type="molecule type" value="Genomic_DNA"/>
</dbReference>
<feature type="compositionally biased region" description="Basic residues" evidence="1">
    <location>
        <begin position="1"/>
        <end position="16"/>
    </location>
</feature>
<dbReference type="GeneID" id="101784534"/>
<feature type="domain" description="F-box" evidence="2">
    <location>
        <begin position="27"/>
        <end position="63"/>
    </location>
</feature>
<organism evidence="4">
    <name type="scientific">Setaria italica</name>
    <name type="common">Foxtail millet</name>
    <name type="synonym">Panicum italicum</name>
    <dbReference type="NCBI Taxonomy" id="4555"/>
    <lineage>
        <taxon>Eukaryota</taxon>
        <taxon>Viridiplantae</taxon>
        <taxon>Streptophyta</taxon>
        <taxon>Embryophyta</taxon>
        <taxon>Tracheophyta</taxon>
        <taxon>Spermatophyta</taxon>
        <taxon>Magnoliopsida</taxon>
        <taxon>Liliopsida</taxon>
        <taxon>Poales</taxon>
        <taxon>Poaceae</taxon>
        <taxon>PACMAD clade</taxon>
        <taxon>Panicoideae</taxon>
        <taxon>Panicodae</taxon>
        <taxon>Paniceae</taxon>
        <taxon>Cenchrinae</taxon>
        <taxon>Setaria</taxon>
    </lineage>
</organism>
<evidence type="ECO:0000313" key="6">
    <source>
        <dbReference type="Proteomes" id="UP000004995"/>
    </source>
</evidence>
<feature type="region of interest" description="Disordered" evidence="1">
    <location>
        <begin position="1"/>
        <end position="22"/>
    </location>
</feature>
<dbReference type="OMA" id="ICWHTMD"/>
<dbReference type="Pfam" id="PF12937">
    <property type="entry name" value="F-box-like"/>
    <property type="match status" value="1"/>
</dbReference>
<dbReference type="SUPFAM" id="SSF81383">
    <property type="entry name" value="F-box domain"/>
    <property type="match status" value="1"/>
</dbReference>
<dbReference type="PANTHER" id="PTHR33207">
    <property type="entry name" value="F-BOX DOMAIN CONTAINING PROTEIN-RELATED"/>
    <property type="match status" value="1"/>
</dbReference>
<dbReference type="EnsemblPlants" id="KQL24146">
    <property type="protein sequence ID" value="KQL24146"/>
    <property type="gene ID" value="SETIT_029730mg"/>
</dbReference>
<keyword evidence="6" id="KW-1185">Reference proteome</keyword>
<evidence type="ECO:0000313" key="4">
    <source>
        <dbReference type="EMBL" id="RCV11333.1"/>
    </source>
</evidence>
<protein>
    <submittedName>
        <fullName evidence="4 5">Uncharacterized protein</fullName>
    </submittedName>
</protein>
<dbReference type="Proteomes" id="UP000004995">
    <property type="component" value="Unassembled WGS sequence"/>
</dbReference>
<reference evidence="5" key="3">
    <citation type="submission" date="2018-08" db="UniProtKB">
        <authorList>
            <consortium name="EnsemblPlants"/>
        </authorList>
    </citation>
    <scope>IDENTIFICATION</scope>
    <source>
        <strain evidence="5">Yugu1</strain>
    </source>
</reference>
<dbReference type="HOGENOM" id="CLU_038427_3_1_1"/>
<gene>
    <name evidence="5" type="primary">LOC101784534</name>
    <name evidence="4" type="ORF">SETIT_2G177000v2</name>
</gene>
<sequence>MGKGKRRNKSTAKQRRAALPAAQTTVHDLPDELVCQVLLGLGSPLDLIRAAATCVRWRRAIAGEGFLGRFYDHHGAPCVAGHYYVTDTQPPDVTGVLRWPPRKPSAAFVPSSSPDVVDGGLFSLDFLYVPPVTDRPRRMYYGRRPRRTRIRHNQCREIVDSRGSLLLLTNGPWRELVHPRHWSSDFIVCEPVSRRYQGIARPADLSHLPLLGAFLLDGGGAGGGDTMSSFRVLSVLYEPDRSRYQFGMPRACVFAPGSDGGWHICWHTMDDEDVEVPLMEMIHLAGRTAGRVYWGIEDGTVLVLEESTVKFSLLTFPVQMRGPYRRTSFRVIGSSVDGEDRVRVVRVHGEDLEVFGQLLDSGEWVVEKSVALRDATAGLSGWDYRFFWLPARIVTAGNTFVVLTPAEKIWLFSVELETMEVENEHVRNRNIGPSYPCALPWPPLLRACVRRGDDDAVVSKRRQRHSKGTTV</sequence>
<dbReference type="Pfam" id="PF23635">
    <property type="entry name" value="Beta-prop_AT5G49610-like"/>
    <property type="match status" value="1"/>
</dbReference>
<dbReference type="EMBL" id="CM003529">
    <property type="protein sequence ID" value="RCV11333.1"/>
    <property type="molecule type" value="Genomic_DNA"/>
</dbReference>
<name>K3ZT00_SETIT</name>
<accession>K3ZT00</accession>
<dbReference type="eggNOG" id="ENOG502R73F">
    <property type="taxonomic scope" value="Eukaryota"/>
</dbReference>
<dbReference type="AlphaFoldDB" id="K3ZT00"/>
<dbReference type="RefSeq" id="XP_004959374.1">
    <property type="nucleotide sequence ID" value="XM_004959317.1"/>
</dbReference>
<reference evidence="4" key="2">
    <citation type="submission" date="2015-07" db="EMBL/GenBank/DDBJ databases">
        <authorList>
            <person name="Noorani M."/>
        </authorList>
    </citation>
    <scope>NUCLEOTIDE SEQUENCE</scope>
    <source>
        <strain evidence="4">Yugu1</strain>
    </source>
</reference>
<dbReference type="Gramene" id="KQL24146">
    <property type="protein sequence ID" value="KQL24146"/>
    <property type="gene ID" value="SETIT_029730mg"/>
</dbReference>
<reference evidence="4 6" key="1">
    <citation type="journal article" date="2012" name="Nat. Biotechnol.">
        <title>Reference genome sequence of the model plant Setaria.</title>
        <authorList>
            <person name="Bennetzen J.L."/>
            <person name="Schmutz J."/>
            <person name="Wang H."/>
            <person name="Percifield R."/>
            <person name="Hawkins J."/>
            <person name="Pontaroli A.C."/>
            <person name="Estep M."/>
            <person name="Feng L."/>
            <person name="Vaughn J.N."/>
            <person name="Grimwood J."/>
            <person name="Jenkins J."/>
            <person name="Barry K."/>
            <person name="Lindquist E."/>
            <person name="Hellsten U."/>
            <person name="Deshpande S."/>
            <person name="Wang X."/>
            <person name="Wu X."/>
            <person name="Mitros T."/>
            <person name="Triplett J."/>
            <person name="Yang X."/>
            <person name="Ye C.Y."/>
            <person name="Mauro-Herrera M."/>
            <person name="Wang L."/>
            <person name="Li P."/>
            <person name="Sharma M."/>
            <person name="Sharma R."/>
            <person name="Ronald P.C."/>
            <person name="Panaud O."/>
            <person name="Kellogg E.A."/>
            <person name="Brutnell T.P."/>
            <person name="Doust A.N."/>
            <person name="Tuskan G.A."/>
            <person name="Rokhsar D."/>
            <person name="Devos K.M."/>
        </authorList>
    </citation>
    <scope>NUCLEOTIDE SEQUENCE [LARGE SCALE GENOMIC DNA]</scope>
    <source>
        <strain evidence="6">cv. Yugu1</strain>
        <strain evidence="4">Yugu1</strain>
    </source>
</reference>
<evidence type="ECO:0000313" key="5">
    <source>
        <dbReference type="EnsemblPlants" id="KQL24146"/>
    </source>
</evidence>
<dbReference type="CDD" id="cd09917">
    <property type="entry name" value="F-box_SF"/>
    <property type="match status" value="1"/>
</dbReference>